<proteinExistence type="predicted"/>
<keyword evidence="4" id="KW-1185">Reference proteome</keyword>
<dbReference type="EMBL" id="JAJAWG010000001">
    <property type="protein sequence ID" value="MCB5195343.1"/>
    <property type="molecule type" value="Genomic_DNA"/>
</dbReference>
<dbReference type="Proteomes" id="UP001198034">
    <property type="component" value="Unassembled WGS sequence"/>
</dbReference>
<keyword evidence="1" id="KW-0812">Transmembrane</keyword>
<organism evidence="3 4">
    <name type="scientific">Deefgea salmonis</name>
    <dbReference type="NCBI Taxonomy" id="2875502"/>
    <lineage>
        <taxon>Bacteria</taxon>
        <taxon>Pseudomonadati</taxon>
        <taxon>Pseudomonadota</taxon>
        <taxon>Betaproteobacteria</taxon>
        <taxon>Neisseriales</taxon>
        <taxon>Chitinibacteraceae</taxon>
        <taxon>Deefgea</taxon>
    </lineage>
</organism>
<dbReference type="PANTHER" id="PTHR33406:SF13">
    <property type="entry name" value="MEMBRANE PROTEIN YDFJ"/>
    <property type="match status" value="1"/>
</dbReference>
<sequence length="771" mass="82502">MLATLLQRGLPLQTNLMAMLPAGESDPVVLAAVQQLEQQLGERNVLLIGAPTREAAMAAAEQAANSLTQSRAFASVVLRQPRNDALASATAFRYALASPATIAQLQHGTLDAYLQAQAAQLYGPLGNLRSALLARDPLFLAGDLIGRQVAGGVDFDPASGMVLLRGENKFWVLIQAKSNTRAFDDSASDESGPQKTGPAPTAKAINAAIHSAKMASGVDAIAAGVALHSDLASKKAKAEISRIGVGSWIGSILLMWLAFRRVWAIALCLLPLLIATGVAIVSTVSIMGSLHVMTLVFGASLIGVAIDYGTHCFADSLGADQDWTIAQAVQQLRPALFYGMLTSITGYLALAIAPFPGLREIAVFSASGLIAAYLTVVLAFPTLLKNYRPNTKGMRLTNLLLKAYTRIPSKKYLILLLIPLLYGLSQLRADDHLQRFYTVDPALGQMELRIKTLFRHAPESQFFLIEGRSADQVLQREQALLTQLSPLLANNTISATRSLSQHLPDIASQARHLHVLKTALSAPQYSAWLRELGLSEAAIAADQIALAQAQPVNIEQWLKSDLGRADAMLWLGQTERGFASLLLVSNIQNKAALAGISLDGVRFVDRVNDLSELMARYRNIALLLTALSLLLMAALMTPRHGWRGAVLIILPSVLAALGALALFGILGIALNIFSAFALLIVLALGIDYAIFFRESGEEAHQAMLGVTLDSSTTLLSFGLLAMSSLPAAQSFGMMVLFGITLAFIFAPMARLAPAANHPDERPLQSEKQHAV</sequence>
<keyword evidence="1" id="KW-0472">Membrane</keyword>
<feature type="transmembrane region" description="Helical" evidence="1">
    <location>
        <begin position="644"/>
        <end position="666"/>
    </location>
</feature>
<feature type="transmembrane region" description="Helical" evidence="1">
    <location>
        <begin position="335"/>
        <end position="355"/>
    </location>
</feature>
<feature type="domain" description="SSD" evidence="2">
    <location>
        <begin position="325"/>
        <end position="386"/>
    </location>
</feature>
<dbReference type="InterPro" id="IPR000731">
    <property type="entry name" value="SSD"/>
</dbReference>
<evidence type="ECO:0000256" key="1">
    <source>
        <dbReference type="SAM" id="Phobius"/>
    </source>
</evidence>
<feature type="transmembrane region" description="Helical" evidence="1">
    <location>
        <begin position="266"/>
        <end position="286"/>
    </location>
</feature>
<comment type="caution">
    <text evidence="3">The sequence shown here is derived from an EMBL/GenBank/DDBJ whole genome shotgun (WGS) entry which is preliminary data.</text>
</comment>
<dbReference type="PROSITE" id="PS50156">
    <property type="entry name" value="SSD"/>
    <property type="match status" value="1"/>
</dbReference>
<dbReference type="RefSeq" id="WP_226763136.1">
    <property type="nucleotide sequence ID" value="NZ_JAJAWG010000001.1"/>
</dbReference>
<feature type="transmembrane region" description="Helical" evidence="1">
    <location>
        <begin position="292"/>
        <end position="314"/>
    </location>
</feature>
<dbReference type="PANTHER" id="PTHR33406">
    <property type="entry name" value="MEMBRANE PROTEIN MJ1562-RELATED"/>
    <property type="match status" value="1"/>
</dbReference>
<protein>
    <recommendedName>
        <fullName evidence="2">SSD domain-containing protein</fullName>
    </recommendedName>
</protein>
<name>A0ABS8BI08_9NEIS</name>
<reference evidence="3 4" key="1">
    <citation type="submission" date="2021-10" db="EMBL/GenBank/DDBJ databases">
        <authorList>
            <person name="Chen M."/>
        </authorList>
    </citation>
    <scope>NUCLEOTIDE SEQUENCE [LARGE SCALE GENOMIC DNA]</scope>
    <source>
        <strain evidence="3 4">H3-26</strain>
    </source>
</reference>
<dbReference type="InterPro" id="IPR050545">
    <property type="entry name" value="Mycobact_MmpL"/>
</dbReference>
<accession>A0ABS8BI08</accession>
<evidence type="ECO:0000313" key="4">
    <source>
        <dbReference type="Proteomes" id="UP001198034"/>
    </source>
</evidence>
<dbReference type="Gene3D" id="1.20.1640.10">
    <property type="entry name" value="Multidrug efflux transporter AcrB transmembrane domain"/>
    <property type="match status" value="2"/>
</dbReference>
<dbReference type="SUPFAM" id="SSF82866">
    <property type="entry name" value="Multidrug efflux transporter AcrB transmembrane domain"/>
    <property type="match status" value="2"/>
</dbReference>
<feature type="transmembrane region" description="Helical" evidence="1">
    <location>
        <begin position="731"/>
        <end position="752"/>
    </location>
</feature>
<gene>
    <name evidence="3" type="ORF">LG219_03430</name>
</gene>
<feature type="transmembrane region" description="Helical" evidence="1">
    <location>
        <begin position="672"/>
        <end position="691"/>
    </location>
</feature>
<feature type="transmembrane region" description="Helical" evidence="1">
    <location>
        <begin position="620"/>
        <end position="637"/>
    </location>
</feature>
<evidence type="ECO:0000259" key="2">
    <source>
        <dbReference type="PROSITE" id="PS50156"/>
    </source>
</evidence>
<feature type="transmembrane region" description="Helical" evidence="1">
    <location>
        <begin position="361"/>
        <end position="384"/>
    </location>
</feature>
<keyword evidence="1" id="KW-1133">Transmembrane helix</keyword>
<feature type="transmembrane region" description="Helical" evidence="1">
    <location>
        <begin position="240"/>
        <end position="259"/>
    </location>
</feature>
<evidence type="ECO:0000313" key="3">
    <source>
        <dbReference type="EMBL" id="MCB5195343.1"/>
    </source>
</evidence>